<evidence type="ECO:0000313" key="2">
    <source>
        <dbReference type="EMBL" id="NYH12850.1"/>
    </source>
</evidence>
<proteinExistence type="predicted"/>
<evidence type="ECO:0000256" key="1">
    <source>
        <dbReference type="SAM" id="MobiDB-lite"/>
    </source>
</evidence>
<organism evidence="2 3">
    <name type="scientific">Paraburkholderia bryophila</name>
    <dbReference type="NCBI Taxonomy" id="420952"/>
    <lineage>
        <taxon>Bacteria</taxon>
        <taxon>Pseudomonadati</taxon>
        <taxon>Pseudomonadota</taxon>
        <taxon>Betaproteobacteria</taxon>
        <taxon>Burkholderiales</taxon>
        <taxon>Burkholderiaceae</taxon>
        <taxon>Paraburkholderia</taxon>
    </lineage>
</organism>
<evidence type="ECO:0000313" key="3">
    <source>
        <dbReference type="Proteomes" id="UP000572540"/>
    </source>
</evidence>
<reference evidence="2 3" key="1">
    <citation type="submission" date="2020-07" db="EMBL/GenBank/DDBJ databases">
        <title>Exploring microbial biodiversity for novel pathways involved in the catabolism of aromatic compounds derived from lignin.</title>
        <authorList>
            <person name="Elkins J."/>
        </authorList>
    </citation>
    <scope>NUCLEOTIDE SEQUENCE [LARGE SCALE GENOMIC DNA]</scope>
    <source>
        <strain evidence="2 3">H2C3B</strain>
    </source>
</reference>
<comment type="caution">
    <text evidence="2">The sequence shown here is derived from an EMBL/GenBank/DDBJ whole genome shotgun (WGS) entry which is preliminary data.</text>
</comment>
<dbReference type="InterPro" id="IPR019651">
    <property type="entry name" value="Glutamate_DH_NAD-spec"/>
</dbReference>
<gene>
    <name evidence="2" type="ORF">GGD41_000078</name>
</gene>
<name>A0A7Y9W214_9BURK</name>
<dbReference type="EMBL" id="JACCAU010000001">
    <property type="protein sequence ID" value="NYH12850.1"/>
    <property type="molecule type" value="Genomic_DNA"/>
</dbReference>
<dbReference type="AlphaFoldDB" id="A0A7Y9W214"/>
<feature type="region of interest" description="Disordered" evidence="1">
    <location>
        <begin position="127"/>
        <end position="160"/>
    </location>
</feature>
<dbReference type="Pfam" id="PF10712">
    <property type="entry name" value="NAD-GH"/>
    <property type="match status" value="1"/>
</dbReference>
<dbReference type="Proteomes" id="UP000572540">
    <property type="component" value="Unassembled WGS sequence"/>
</dbReference>
<protein>
    <submittedName>
        <fullName evidence="2">Uncharacterized protein</fullName>
    </submittedName>
</protein>
<accession>A0A7Y9W214</accession>
<sequence length="160" mass="17839">MRFVEVSRYCDDRADQFVAERVFGALTQRGENFRRHFDRALHTVDGADLHHAGGVDEIVRRVFGAFHFRLATAHEALDRHDRVARIGCRFGLGRAADPAAALFQVAHHRRQQRVAVFVGQHVGHAATHGGNEGIGGAEIDTDRQTPLMGRRRHAGFGDLQ</sequence>